<reference evidence="2 3" key="1">
    <citation type="journal article" date="2019" name="Sci. Rep.">
        <title>Sulfobacillus thermotolerans: new insights into resistance and metabolic capacities of acidophilic chemolithotrophs.</title>
        <authorList>
            <person name="Panyushkina A.E."/>
            <person name="Babenko V.V."/>
            <person name="Nikitina A.S."/>
            <person name="Selezneva O.V."/>
            <person name="Tsaplina I.A."/>
            <person name="Letarova M.A."/>
            <person name="Kostryukova E.S."/>
            <person name="Letarov A.V."/>
        </authorList>
    </citation>
    <scope>NUCLEOTIDE SEQUENCE [LARGE SCALE GENOMIC DNA]</scope>
    <source>
        <strain evidence="2 3">Kr1</strain>
    </source>
</reference>
<name>A0ABN5GYH8_9FIRM</name>
<dbReference type="InterPro" id="IPR052777">
    <property type="entry name" value="Acetyltransferase_Enz"/>
</dbReference>
<dbReference type="Proteomes" id="UP000325292">
    <property type="component" value="Chromosome"/>
</dbReference>
<keyword evidence="3" id="KW-1185">Reference proteome</keyword>
<dbReference type="SUPFAM" id="SSF55729">
    <property type="entry name" value="Acyl-CoA N-acyltransferases (Nat)"/>
    <property type="match status" value="1"/>
</dbReference>
<sequence length="153" mass="17883">MEVDEVHSARQWQLFRELVEEYGNTRGFSLEFQNFSAELEKLADIYARPSGSALLAFHKEHACGCVALKRLEQGICEMKRLYVRPSCRGYGLGRQLVERIMELGQTLGYERMRLDTLESLTAALHLYRTLGFYEIPRYNDNPRPDVRYLECRL</sequence>
<dbReference type="PANTHER" id="PTHR43305">
    <property type="entry name" value="FAMILY N-ACETYLTRANSFERASE, PUTATIVE (AFU_ORTHOLOGUE AFUA_2G01380)-RELATED"/>
    <property type="match status" value="1"/>
</dbReference>
<dbReference type="InterPro" id="IPR000182">
    <property type="entry name" value="GNAT_dom"/>
</dbReference>
<protein>
    <recommendedName>
        <fullName evidence="1">N-acetyltransferase domain-containing protein</fullName>
    </recommendedName>
</protein>
<dbReference type="Gene3D" id="3.40.630.30">
    <property type="match status" value="1"/>
</dbReference>
<dbReference type="InterPro" id="IPR016181">
    <property type="entry name" value="Acyl_CoA_acyltransferase"/>
</dbReference>
<feature type="domain" description="N-acetyltransferase" evidence="1">
    <location>
        <begin position="1"/>
        <end position="153"/>
    </location>
</feature>
<dbReference type="EMBL" id="CP019454">
    <property type="protein sequence ID" value="AUW93440.1"/>
    <property type="molecule type" value="Genomic_DNA"/>
</dbReference>
<gene>
    <name evidence="2" type="ORF">BXT84_05305</name>
</gene>
<organism evidence="2 3">
    <name type="scientific">Sulfobacillus thermotolerans</name>
    <dbReference type="NCBI Taxonomy" id="338644"/>
    <lineage>
        <taxon>Bacteria</taxon>
        <taxon>Bacillati</taxon>
        <taxon>Bacillota</taxon>
        <taxon>Clostridia</taxon>
        <taxon>Eubacteriales</taxon>
        <taxon>Clostridiales Family XVII. Incertae Sedis</taxon>
        <taxon>Sulfobacillus</taxon>
    </lineage>
</organism>
<dbReference type="PANTHER" id="PTHR43305:SF1">
    <property type="entry name" value="FAMILY N-ACETYLTRANSFERASE, PUTATIVE (AFU_ORTHOLOGUE AFUA_2G01380)-RELATED"/>
    <property type="match status" value="1"/>
</dbReference>
<evidence type="ECO:0000259" key="1">
    <source>
        <dbReference type="PROSITE" id="PS51186"/>
    </source>
</evidence>
<evidence type="ECO:0000313" key="3">
    <source>
        <dbReference type="Proteomes" id="UP000325292"/>
    </source>
</evidence>
<dbReference type="Pfam" id="PF00583">
    <property type="entry name" value="Acetyltransf_1"/>
    <property type="match status" value="1"/>
</dbReference>
<dbReference type="CDD" id="cd04301">
    <property type="entry name" value="NAT_SF"/>
    <property type="match status" value="1"/>
</dbReference>
<dbReference type="PROSITE" id="PS51186">
    <property type="entry name" value="GNAT"/>
    <property type="match status" value="1"/>
</dbReference>
<proteinExistence type="predicted"/>
<evidence type="ECO:0000313" key="2">
    <source>
        <dbReference type="EMBL" id="AUW93440.1"/>
    </source>
</evidence>
<accession>A0ABN5GYH8</accession>